<dbReference type="HOGENOM" id="CLU_3181919_0_0_9"/>
<sequence length="46" mass="5358">MYKQSGVGNGLRNTKMSMAQLQCHFVYCIYQHSIRIKEGVKPSFFM</sequence>
<protein>
    <submittedName>
        <fullName evidence="1">Uncharacterized protein</fullName>
    </submittedName>
</protein>
<gene>
    <name evidence="1" type="ordered locus">CLL_A3203</name>
</gene>
<dbReference type="EMBL" id="CP001056">
    <property type="protein sequence ID" value="ACD21941.1"/>
    <property type="molecule type" value="Genomic_DNA"/>
</dbReference>
<dbReference type="AlphaFoldDB" id="B2TQD2"/>
<reference evidence="1" key="1">
    <citation type="submission" date="2009-06" db="EMBL/GenBank/DDBJ databases">
        <authorList>
            <consortium name="US DOE Joint Genome Institute (JGI-PGF)"/>
            <person name="Lucas S."/>
            <person name="Copeland A."/>
            <person name="Lapidus A."/>
            <person name="Glavina del Rio T."/>
            <person name="Dalin E."/>
            <person name="Tice H."/>
            <person name="Bruce D."/>
            <person name="Goodwin L."/>
            <person name="Pitluck S."/>
            <person name="Kyrpides N."/>
            <person name="Mavromatis K."/>
            <person name="Ivanova N."/>
            <person name="Saunders E."/>
            <person name="Brettin T."/>
            <person name="Detter J.C."/>
            <person name="Han C."/>
            <person name="Larimer F."/>
            <person name="Land M."/>
            <person name="Hauser L."/>
            <person name="Markowitz V."/>
            <person name="Cheng J.-F."/>
            <person name="Hugenholtz P."/>
            <person name="Woyke T."/>
            <person name="Wu D."/>
            <person name="Gronow S."/>
            <person name="Klenk H.-P."/>
            <person name="Eisen J.A."/>
        </authorList>
    </citation>
    <scope>NUCLEOTIDE SEQUENCE</scope>
    <source>
        <strain evidence="1">Eklund 17B</strain>
    </source>
</reference>
<evidence type="ECO:0000313" key="1">
    <source>
        <dbReference type="EMBL" id="ACD21941.1"/>
    </source>
</evidence>
<reference evidence="1" key="2">
    <citation type="submission" date="2009-08" db="EMBL/GenBank/DDBJ databases">
        <authorList>
            <person name="Shrivastava S."/>
            <person name="Brinkac L.M."/>
            <person name="Dodson R.J."/>
            <person name="Harkins D.M."/>
            <person name="Durkin A.S."/>
            <person name="Sutton G."/>
        </authorList>
    </citation>
    <scope>NUCLEOTIDE SEQUENCE</scope>
    <source>
        <strain evidence="1">Eklund 17B</strain>
    </source>
</reference>
<name>B2TQD2_CLOBB</name>
<organism evidence="1">
    <name type="scientific">Clostridium botulinum (strain Eklund 17B / Type B)</name>
    <dbReference type="NCBI Taxonomy" id="935198"/>
    <lineage>
        <taxon>Bacteria</taxon>
        <taxon>Bacillati</taxon>
        <taxon>Bacillota</taxon>
        <taxon>Clostridia</taxon>
        <taxon>Eubacteriales</taxon>
        <taxon>Clostridiaceae</taxon>
        <taxon>Clostridium</taxon>
    </lineage>
</organism>
<dbReference type="KEGG" id="cbk:CLL_A3203"/>
<proteinExistence type="predicted"/>
<accession>B2TQD2</accession>